<keyword evidence="3" id="KW-1185">Reference proteome</keyword>
<gene>
    <name evidence="2" type="ORF">HK105_204130</name>
</gene>
<evidence type="ECO:0000313" key="3">
    <source>
        <dbReference type="Proteomes" id="UP001527925"/>
    </source>
</evidence>
<name>A0ABR4NA33_9FUNG</name>
<sequence length="121" mass="13586">MRLITHNMLQCHVKGCTTNNFPLQIQDAELETLEAEFNPGFVQRLIPKLHWGALYHTAVSLGIEDLPEQMPEEVTEDLLRAIHKVALETRVKEGKAVCLGCGHVYPISNGIPNMLLQDNEV</sequence>
<evidence type="ECO:0008006" key="4">
    <source>
        <dbReference type="Google" id="ProtNLM"/>
    </source>
</evidence>
<comment type="similarity">
    <text evidence="1">Belongs to the TRM112 family.</text>
</comment>
<dbReference type="InterPro" id="IPR005651">
    <property type="entry name" value="Trm112-like"/>
</dbReference>
<reference evidence="2 3" key="1">
    <citation type="submission" date="2023-09" db="EMBL/GenBank/DDBJ databases">
        <title>Pangenome analysis of Batrachochytrium dendrobatidis and related Chytrids.</title>
        <authorList>
            <person name="Yacoub M.N."/>
            <person name="Stajich J.E."/>
            <person name="James T.Y."/>
        </authorList>
    </citation>
    <scope>NUCLEOTIDE SEQUENCE [LARGE SCALE GENOMIC DNA]</scope>
    <source>
        <strain evidence="2 3">JEL0888</strain>
    </source>
</reference>
<dbReference type="Gene3D" id="2.20.25.10">
    <property type="match status" value="1"/>
</dbReference>
<dbReference type="PANTHER" id="PTHR12773:SF0">
    <property type="entry name" value="MULTIFUNCTIONAL METHYLTRANSFERASE SUBUNIT TRM112-LIKE PROTEIN"/>
    <property type="match status" value="1"/>
</dbReference>
<dbReference type="InterPro" id="IPR039127">
    <property type="entry name" value="Trm112"/>
</dbReference>
<comment type="caution">
    <text evidence="2">The sequence shown here is derived from an EMBL/GenBank/DDBJ whole genome shotgun (WGS) entry which is preliminary data.</text>
</comment>
<dbReference type="Pfam" id="PF03966">
    <property type="entry name" value="Trm112p"/>
    <property type="match status" value="1"/>
</dbReference>
<dbReference type="PANTHER" id="PTHR12773">
    <property type="entry name" value="UPF0315 PROTEIN-RELATED"/>
    <property type="match status" value="1"/>
</dbReference>
<protein>
    <recommendedName>
        <fullName evidence="4">Multifunctional methyltransferase subunit TRM112-like protein</fullName>
    </recommendedName>
</protein>
<dbReference type="SUPFAM" id="SSF158997">
    <property type="entry name" value="Trm112p-like"/>
    <property type="match status" value="1"/>
</dbReference>
<evidence type="ECO:0000256" key="1">
    <source>
        <dbReference type="ARBA" id="ARBA00007980"/>
    </source>
</evidence>
<dbReference type="Proteomes" id="UP001527925">
    <property type="component" value="Unassembled WGS sequence"/>
</dbReference>
<evidence type="ECO:0000313" key="2">
    <source>
        <dbReference type="EMBL" id="KAL2916374.1"/>
    </source>
</evidence>
<accession>A0ABR4NA33</accession>
<organism evidence="2 3">
    <name type="scientific">Polyrhizophydium stewartii</name>
    <dbReference type="NCBI Taxonomy" id="2732419"/>
    <lineage>
        <taxon>Eukaryota</taxon>
        <taxon>Fungi</taxon>
        <taxon>Fungi incertae sedis</taxon>
        <taxon>Chytridiomycota</taxon>
        <taxon>Chytridiomycota incertae sedis</taxon>
        <taxon>Chytridiomycetes</taxon>
        <taxon>Rhizophydiales</taxon>
        <taxon>Rhizophydiales incertae sedis</taxon>
        <taxon>Polyrhizophydium</taxon>
    </lineage>
</organism>
<proteinExistence type="inferred from homology"/>
<dbReference type="CDD" id="cd21089">
    <property type="entry name" value="Trm112-like"/>
    <property type="match status" value="1"/>
</dbReference>
<dbReference type="EMBL" id="JADGIZ020000017">
    <property type="protein sequence ID" value="KAL2916374.1"/>
    <property type="molecule type" value="Genomic_DNA"/>
</dbReference>